<comment type="subunit">
    <text evidence="4">Homodimer.</text>
</comment>
<evidence type="ECO:0000256" key="3">
    <source>
        <dbReference type="ARBA" id="ARBA00022801"/>
    </source>
</evidence>
<dbReference type="KEGG" id="phy:AJ81_08480"/>
<evidence type="ECO:0000256" key="1">
    <source>
        <dbReference type="ARBA" id="ARBA00022722"/>
    </source>
</evidence>
<dbReference type="Proteomes" id="UP000077469">
    <property type="component" value="Chromosome"/>
</dbReference>
<dbReference type="AlphaFoldDB" id="A0A0X1KSM2"/>
<keyword evidence="7" id="KW-1185">Reference proteome</keyword>
<evidence type="ECO:0000256" key="2">
    <source>
        <dbReference type="ARBA" id="ARBA00022759"/>
    </source>
</evidence>
<dbReference type="Pfam" id="PF00636">
    <property type="entry name" value="Ribonuclease_3"/>
    <property type="match status" value="1"/>
</dbReference>
<accession>A0A0X1KSM2</accession>
<dbReference type="EMBL" id="CP007141">
    <property type="protein sequence ID" value="AJC74211.1"/>
    <property type="molecule type" value="Genomic_DNA"/>
</dbReference>
<sequence>MTNWLLENLPSQSKIDLSSLPIATLAYLGDAVHSFFAKVRSLNNLSVGRIHKKVTSLVSREFQAKCLEQLFPRLSEQELSVVKRAMNSKCAKRYGNDENYRKSTALEALIGYLYLAGDRDRLLEILNFSLMERNDDRLR</sequence>
<dbReference type="PIRSF" id="PIRSF005520">
    <property type="entry name" value="UCP005520"/>
    <property type="match status" value="1"/>
</dbReference>
<dbReference type="EC" id="3.1.26.-" evidence="4"/>
<evidence type="ECO:0000256" key="4">
    <source>
        <dbReference type="HAMAP-Rule" id="MF_01468"/>
    </source>
</evidence>
<evidence type="ECO:0000313" key="7">
    <source>
        <dbReference type="Proteomes" id="UP000077469"/>
    </source>
</evidence>
<evidence type="ECO:0000259" key="5">
    <source>
        <dbReference type="Pfam" id="PF00636"/>
    </source>
</evidence>
<keyword evidence="4" id="KW-0963">Cytoplasm</keyword>
<keyword evidence="4" id="KW-0694">RNA-binding</keyword>
<comment type="cofactor">
    <cofactor evidence="4">
        <name>Mg(2+)</name>
        <dbReference type="ChEBI" id="CHEBI:18420"/>
    </cofactor>
</comment>
<keyword evidence="4" id="KW-0460">Magnesium</keyword>
<reference evidence="6 7" key="1">
    <citation type="submission" date="2014-01" db="EMBL/GenBank/DDBJ databases">
        <title>Genome sequencing of Thermotog hypogea.</title>
        <authorList>
            <person name="Zhang X."/>
            <person name="Alvare G."/>
            <person name="Fristensky B."/>
            <person name="Chen L."/>
            <person name="Suen T."/>
            <person name="Chen Q."/>
            <person name="Ma K."/>
        </authorList>
    </citation>
    <scope>NUCLEOTIDE SEQUENCE [LARGE SCALE GENOMIC DNA]</scope>
    <source>
        <strain evidence="6 7">DSM 11164</strain>
    </source>
</reference>
<dbReference type="PaxDb" id="1123384-AJ81_08480"/>
<keyword evidence="3 4" id="KW-0378">Hydrolase</keyword>
<evidence type="ECO:0000313" key="6">
    <source>
        <dbReference type="EMBL" id="AJC74211.1"/>
    </source>
</evidence>
<proteinExistence type="inferred from homology"/>
<dbReference type="PANTHER" id="PTHR34276">
    <property type="entry name" value="MINI-RIBONUCLEASE 3"/>
    <property type="match status" value="1"/>
</dbReference>
<dbReference type="SUPFAM" id="SSF69065">
    <property type="entry name" value="RNase III domain-like"/>
    <property type="match status" value="1"/>
</dbReference>
<dbReference type="PATRIC" id="fig|1123384.7.peg.1699"/>
<dbReference type="STRING" id="1123384.AJ81_08480"/>
<protein>
    <recommendedName>
        <fullName evidence="4">Mini-ribonuclease 3</fullName>
        <shortName evidence="4">Mini-3</shortName>
        <shortName evidence="4">Mini-RNase 3</shortName>
        <ecNumber evidence="4">3.1.26.-</ecNumber>
    </recommendedName>
    <alternativeName>
        <fullName evidence="4">Mini-RNase III</fullName>
        <shortName evidence="4">Mini-III</shortName>
    </alternativeName>
</protein>
<feature type="active site" evidence="4">
    <location>
        <position position="30"/>
    </location>
</feature>
<feature type="domain" description="RNase III" evidence="5">
    <location>
        <begin position="24"/>
        <end position="117"/>
    </location>
</feature>
<dbReference type="Gene3D" id="1.10.1520.10">
    <property type="entry name" value="Ribonuclease III domain"/>
    <property type="match status" value="1"/>
</dbReference>
<dbReference type="InterPro" id="IPR036389">
    <property type="entry name" value="RNase_III_sf"/>
</dbReference>
<keyword evidence="4" id="KW-0690">Ribosome biogenesis</keyword>
<keyword evidence="4" id="KW-0699">rRNA-binding</keyword>
<comment type="similarity">
    <text evidence="4">Belongs to the MrnC RNase family.</text>
</comment>
<keyword evidence="2 4" id="KW-0255">Endonuclease</keyword>
<dbReference type="GO" id="GO:0005737">
    <property type="term" value="C:cytoplasm"/>
    <property type="evidence" value="ECO:0007669"/>
    <property type="project" value="UniProtKB-SubCell"/>
</dbReference>
<comment type="subcellular location">
    <subcellularLocation>
        <location evidence="4">Cytoplasm</location>
    </subcellularLocation>
</comment>
<keyword evidence="1 4" id="KW-0540">Nuclease</keyword>
<gene>
    <name evidence="4" type="primary">mrnC</name>
    <name evidence="6" type="ORF">AJ81_08480</name>
</gene>
<dbReference type="GO" id="GO:0006364">
    <property type="term" value="P:rRNA processing"/>
    <property type="evidence" value="ECO:0007669"/>
    <property type="project" value="UniProtKB-UniRule"/>
</dbReference>
<dbReference type="InterPro" id="IPR008226">
    <property type="entry name" value="Mini3_fam"/>
</dbReference>
<name>A0A0X1KSM2_9THEM</name>
<organism evidence="6 7">
    <name type="scientific">Pseudothermotoga hypogea DSM 11164 = NBRC 106472</name>
    <dbReference type="NCBI Taxonomy" id="1123384"/>
    <lineage>
        <taxon>Bacteria</taxon>
        <taxon>Thermotogati</taxon>
        <taxon>Thermotogota</taxon>
        <taxon>Thermotogae</taxon>
        <taxon>Thermotogales</taxon>
        <taxon>Thermotogaceae</taxon>
        <taxon>Pseudothermotoga</taxon>
    </lineage>
</organism>
<comment type="function">
    <text evidence="4">Involved in correct processing of both the 5' and 3' ends of 23S rRNA precursor. Processes 30S rRNA precursor transcript even in absence of ribonuclease 3 (Rnc); Rnc processes 30S rRNA into smaller rRNA precursors.</text>
</comment>
<dbReference type="CDD" id="cd00593">
    <property type="entry name" value="RIBOc"/>
    <property type="match status" value="1"/>
</dbReference>
<dbReference type="GO" id="GO:0004525">
    <property type="term" value="F:ribonuclease III activity"/>
    <property type="evidence" value="ECO:0007669"/>
    <property type="project" value="InterPro"/>
</dbReference>
<keyword evidence="4" id="KW-0698">rRNA processing</keyword>
<dbReference type="InterPro" id="IPR000999">
    <property type="entry name" value="RNase_III_dom"/>
</dbReference>
<dbReference type="HAMAP" id="MF_01468">
    <property type="entry name" value="RNase_Mini_III"/>
    <property type="match status" value="1"/>
</dbReference>
<dbReference type="GO" id="GO:0019843">
    <property type="term" value="F:rRNA binding"/>
    <property type="evidence" value="ECO:0007669"/>
    <property type="project" value="UniProtKB-UniRule"/>
</dbReference>
<dbReference type="PANTHER" id="PTHR34276:SF1">
    <property type="entry name" value="MINI-RIBONUCLEASE 3"/>
    <property type="match status" value="1"/>
</dbReference>